<dbReference type="SUPFAM" id="SSF50249">
    <property type="entry name" value="Nucleic acid-binding proteins"/>
    <property type="match status" value="2"/>
</dbReference>
<dbReference type="GO" id="GO:0006355">
    <property type="term" value="P:regulation of DNA-templated transcription"/>
    <property type="evidence" value="ECO:0007669"/>
    <property type="project" value="TreeGrafter"/>
</dbReference>
<dbReference type="AlphaFoldDB" id="A0A1Y2BEI6"/>
<organism evidence="2 3">
    <name type="scientific">Rhizoclosmatium globosum</name>
    <dbReference type="NCBI Taxonomy" id="329046"/>
    <lineage>
        <taxon>Eukaryota</taxon>
        <taxon>Fungi</taxon>
        <taxon>Fungi incertae sedis</taxon>
        <taxon>Chytridiomycota</taxon>
        <taxon>Chytridiomycota incertae sedis</taxon>
        <taxon>Chytridiomycetes</taxon>
        <taxon>Chytridiales</taxon>
        <taxon>Chytriomycetaceae</taxon>
        <taxon>Rhizoclosmatium</taxon>
    </lineage>
</organism>
<keyword evidence="3" id="KW-1185">Reference proteome</keyword>
<evidence type="ECO:0000259" key="1">
    <source>
        <dbReference type="Pfam" id="PF09103"/>
    </source>
</evidence>
<dbReference type="Pfam" id="PF09103">
    <property type="entry name" value="BRCA-2_OB1"/>
    <property type="match status" value="1"/>
</dbReference>
<dbReference type="InterPro" id="IPR012340">
    <property type="entry name" value="NA-bd_OB-fold"/>
</dbReference>
<evidence type="ECO:0000313" key="3">
    <source>
        <dbReference type="Proteomes" id="UP000193642"/>
    </source>
</evidence>
<dbReference type="Gene3D" id="2.40.50.140">
    <property type="entry name" value="Nucleic acid-binding proteins"/>
    <property type="match status" value="2"/>
</dbReference>
<dbReference type="InterPro" id="IPR036315">
    <property type="entry name" value="BRCA2_hlx_sf"/>
</dbReference>
<gene>
    <name evidence="2" type="ORF">BCR33DRAFT_743862</name>
</gene>
<protein>
    <submittedName>
        <fullName evidence="2">Nucleic acid-binding protein</fullName>
    </submittedName>
</protein>
<dbReference type="InterPro" id="IPR015525">
    <property type="entry name" value="BRCA2"/>
</dbReference>
<sequence length="430" mass="48821">MGFWKLAGLVRSFPNSCDTYWKKDVIVEQMMYRYQREYKDGKRSCLHLICEGDRTADPLIVLCIADVYVAGQSVLENGIDLRSIEESPVMVRVTDGWYSLKAHLDPTLSRAVLRGSLKIGQKIMIFGAQTVGEGQRPPLEIEDRLFMSLSSNGTRPAKWDAKLGYQARPYPFQVGIGSVVANGGPIPMMDIVVMRVYPICYVENKVMLSQAEEDEAERNYQIRYEKECQRLMFEYQKSSKGEGRSFEDYDIRGEVEERVPRRNVSRILKMLICDYPPDGHGVETTASSLLTIWNPDGGQTEVFKEGKRLKASDFDRKLPKLIVFAPQLFGLLPDGYKTDSGKSICPLKFGQKKIIIPMPVSAQQLEERTLYTPRTYMKIEQLNNLSQSDVFDVMGLVMSSTESDVCIVDETLKSVKVQSYSKQFGKVKVK</sequence>
<proteinExistence type="predicted"/>
<accession>A0A1Y2BEI6</accession>
<name>A0A1Y2BEI6_9FUNG</name>
<dbReference type="PANTHER" id="PTHR11289">
    <property type="entry name" value="BREAST CANCER TYPE 2 SUSCEPTIBILITY PROTEIN BRCA2"/>
    <property type="match status" value="1"/>
</dbReference>
<dbReference type="SUPFAM" id="SSF81872">
    <property type="entry name" value="BRCA2 helical domain"/>
    <property type="match status" value="1"/>
</dbReference>
<dbReference type="Proteomes" id="UP000193642">
    <property type="component" value="Unassembled WGS sequence"/>
</dbReference>
<dbReference type="GO" id="GO:0000724">
    <property type="term" value="P:double-strand break repair via homologous recombination"/>
    <property type="evidence" value="ECO:0007669"/>
    <property type="project" value="InterPro"/>
</dbReference>
<comment type="caution">
    <text evidence="2">The sequence shown here is derived from an EMBL/GenBank/DDBJ whole genome shotgun (WGS) entry which is preliminary data.</text>
</comment>
<dbReference type="STRING" id="329046.A0A1Y2BEI6"/>
<evidence type="ECO:0000313" key="2">
    <source>
        <dbReference type="EMBL" id="ORY33242.1"/>
    </source>
</evidence>
<dbReference type="PANTHER" id="PTHR11289:SF0">
    <property type="entry name" value="BREAST CANCER TYPE 2 SUSCEPTIBILITY PROTEIN"/>
    <property type="match status" value="1"/>
</dbReference>
<reference evidence="2 3" key="1">
    <citation type="submission" date="2016-07" db="EMBL/GenBank/DDBJ databases">
        <title>Pervasive Adenine N6-methylation of Active Genes in Fungi.</title>
        <authorList>
            <consortium name="DOE Joint Genome Institute"/>
            <person name="Mondo S.J."/>
            <person name="Dannebaum R.O."/>
            <person name="Kuo R.C."/>
            <person name="Labutti K."/>
            <person name="Haridas S."/>
            <person name="Kuo A."/>
            <person name="Salamov A."/>
            <person name="Ahrendt S.R."/>
            <person name="Lipzen A."/>
            <person name="Sullivan W."/>
            <person name="Andreopoulos W.B."/>
            <person name="Clum A."/>
            <person name="Lindquist E."/>
            <person name="Daum C."/>
            <person name="Ramamoorthy G.K."/>
            <person name="Gryganskyi A."/>
            <person name="Culley D."/>
            <person name="Magnuson J.K."/>
            <person name="James T.Y."/>
            <person name="O'Malley M.A."/>
            <person name="Stajich J.E."/>
            <person name="Spatafora J.W."/>
            <person name="Visel A."/>
            <person name="Grigoriev I.V."/>
        </authorList>
    </citation>
    <scope>NUCLEOTIDE SEQUENCE [LARGE SCALE GENOMIC DNA]</scope>
    <source>
        <strain evidence="2 3">JEL800</strain>
    </source>
</reference>
<dbReference type="OrthoDB" id="21095at2759"/>
<feature type="domain" description="BRCA2 OB1" evidence="1">
    <location>
        <begin position="44"/>
        <end position="166"/>
    </location>
</feature>
<dbReference type="InterPro" id="IPR015187">
    <property type="entry name" value="BRCA2_OB_1"/>
</dbReference>
<dbReference type="EMBL" id="MCGO01000068">
    <property type="protein sequence ID" value="ORY33242.1"/>
    <property type="molecule type" value="Genomic_DNA"/>
</dbReference>